<evidence type="ECO:0000259" key="5">
    <source>
        <dbReference type="Pfam" id="PF00155"/>
    </source>
</evidence>
<comment type="similarity">
    <text evidence="4">Belongs to the class-I pyridoxal-phosphate-dependent aminotransferase family.</text>
</comment>
<dbReference type="PANTHER" id="PTHR42832">
    <property type="entry name" value="AMINO ACID AMINOTRANSFERASE"/>
    <property type="match status" value="1"/>
</dbReference>
<feature type="domain" description="Aminotransferase class I/classII large" evidence="5">
    <location>
        <begin position="33"/>
        <end position="383"/>
    </location>
</feature>
<dbReference type="EC" id="2.6.1.-" evidence="4"/>
<dbReference type="InterPro" id="IPR004839">
    <property type="entry name" value="Aminotransferase_I/II_large"/>
</dbReference>
<dbReference type="AlphaFoldDB" id="A0A5C8K7I8"/>
<dbReference type="Pfam" id="PF00155">
    <property type="entry name" value="Aminotran_1_2"/>
    <property type="match status" value="1"/>
</dbReference>
<dbReference type="GO" id="GO:0008483">
    <property type="term" value="F:transaminase activity"/>
    <property type="evidence" value="ECO:0007669"/>
    <property type="project" value="UniProtKB-KW"/>
</dbReference>
<organism evidence="6 7">
    <name type="scientific">Pontibacter qinzhouensis</name>
    <dbReference type="NCBI Taxonomy" id="2603253"/>
    <lineage>
        <taxon>Bacteria</taxon>
        <taxon>Pseudomonadati</taxon>
        <taxon>Bacteroidota</taxon>
        <taxon>Cytophagia</taxon>
        <taxon>Cytophagales</taxon>
        <taxon>Hymenobacteraceae</taxon>
        <taxon>Pontibacter</taxon>
    </lineage>
</organism>
<dbReference type="PANTHER" id="PTHR42832:SF3">
    <property type="entry name" value="L-GLUTAMINE--4-(METHYLSULFANYL)-2-OXOBUTANOATE AMINOTRANSFERASE"/>
    <property type="match status" value="1"/>
</dbReference>
<sequence length="391" mass="43304">MIIPKADRLAQIQEYYFAKKLAEVAALNAQGKQVINLGIGSPDLPPSEATTAALTASAAQASGHGYQPYRSLPTLRKAMADWYSSTYQVQLDADTEVLPLMGSKEGVFHITMAFLNPGDKVLVPNPGYPAYATTARMVGAEPVFYNLTAENNWLPDMEELEQHASQGVKLMWLNYPHMPTGAEATADTFAQLVALARKHKFLLVNDNPYSLVLPNTPPISLLRQPNALDCCLELNSLSKSHNMAGWRVGMILGRKDYLDTILTVKSNIDSGMFQAVQHAAIEALRNSDEWHAERNEVYAERKQVAHQLLDMLDCTYNPATVGMFVWARVPDSIPDVEAFLDDILYQAGVFLTPGKIFGSQGDRYLRVSLCVPVAQLEESIKRIKQHTIILN</sequence>
<proteinExistence type="inferred from homology"/>
<comment type="caution">
    <text evidence="6">The sequence shown here is derived from an EMBL/GenBank/DDBJ whole genome shotgun (WGS) entry which is preliminary data.</text>
</comment>
<dbReference type="InterPro" id="IPR015424">
    <property type="entry name" value="PyrdxlP-dep_Trfase"/>
</dbReference>
<keyword evidence="3 4" id="KW-0808">Transferase</keyword>
<gene>
    <name evidence="6" type="ORF">FVR03_07910</name>
</gene>
<dbReference type="PROSITE" id="PS00105">
    <property type="entry name" value="AA_TRANSFER_CLASS_1"/>
    <property type="match status" value="1"/>
</dbReference>
<dbReference type="InterPro" id="IPR015421">
    <property type="entry name" value="PyrdxlP-dep_Trfase_major"/>
</dbReference>
<dbReference type="EMBL" id="VRTY01000023">
    <property type="protein sequence ID" value="TXK48614.1"/>
    <property type="molecule type" value="Genomic_DNA"/>
</dbReference>
<evidence type="ECO:0000256" key="4">
    <source>
        <dbReference type="RuleBase" id="RU000481"/>
    </source>
</evidence>
<evidence type="ECO:0000256" key="3">
    <source>
        <dbReference type="ARBA" id="ARBA00022679"/>
    </source>
</evidence>
<protein>
    <recommendedName>
        <fullName evidence="4">Aminotransferase</fullName>
        <ecNumber evidence="4">2.6.1.-</ecNumber>
    </recommendedName>
</protein>
<name>A0A5C8K7I8_9BACT</name>
<keyword evidence="2 4" id="KW-0032">Aminotransferase</keyword>
<dbReference type="GO" id="GO:0030170">
    <property type="term" value="F:pyridoxal phosphate binding"/>
    <property type="evidence" value="ECO:0007669"/>
    <property type="project" value="InterPro"/>
</dbReference>
<comment type="cofactor">
    <cofactor evidence="1 4">
        <name>pyridoxal 5'-phosphate</name>
        <dbReference type="ChEBI" id="CHEBI:597326"/>
    </cofactor>
</comment>
<evidence type="ECO:0000313" key="7">
    <source>
        <dbReference type="Proteomes" id="UP000321926"/>
    </source>
</evidence>
<dbReference type="InterPro" id="IPR050881">
    <property type="entry name" value="LL-DAP_aminotransferase"/>
</dbReference>
<dbReference type="InterPro" id="IPR004838">
    <property type="entry name" value="NHTrfase_class1_PyrdxlP-BS"/>
</dbReference>
<dbReference type="RefSeq" id="WP_147921204.1">
    <property type="nucleotide sequence ID" value="NZ_VRTY01000023.1"/>
</dbReference>
<dbReference type="Proteomes" id="UP000321926">
    <property type="component" value="Unassembled WGS sequence"/>
</dbReference>
<dbReference type="OrthoDB" id="1489696at2"/>
<dbReference type="InterPro" id="IPR015422">
    <property type="entry name" value="PyrdxlP-dep_Trfase_small"/>
</dbReference>
<dbReference type="CDD" id="cd00609">
    <property type="entry name" value="AAT_like"/>
    <property type="match status" value="1"/>
</dbReference>
<reference evidence="6 7" key="1">
    <citation type="submission" date="2019-08" db="EMBL/GenBank/DDBJ databases">
        <authorList>
            <person name="Shi S."/>
        </authorList>
    </citation>
    <scope>NUCLEOTIDE SEQUENCE [LARGE SCALE GENOMIC DNA]</scope>
    <source>
        <strain evidence="6 7">GY10130</strain>
    </source>
</reference>
<accession>A0A5C8K7I8</accession>
<evidence type="ECO:0000256" key="1">
    <source>
        <dbReference type="ARBA" id="ARBA00001933"/>
    </source>
</evidence>
<keyword evidence="7" id="KW-1185">Reference proteome</keyword>
<dbReference type="Gene3D" id="3.90.1150.10">
    <property type="entry name" value="Aspartate Aminotransferase, domain 1"/>
    <property type="match status" value="1"/>
</dbReference>
<dbReference type="Gene3D" id="3.40.640.10">
    <property type="entry name" value="Type I PLP-dependent aspartate aminotransferase-like (Major domain)"/>
    <property type="match status" value="1"/>
</dbReference>
<evidence type="ECO:0000256" key="2">
    <source>
        <dbReference type="ARBA" id="ARBA00022576"/>
    </source>
</evidence>
<evidence type="ECO:0000313" key="6">
    <source>
        <dbReference type="EMBL" id="TXK48614.1"/>
    </source>
</evidence>
<dbReference type="SUPFAM" id="SSF53383">
    <property type="entry name" value="PLP-dependent transferases"/>
    <property type="match status" value="1"/>
</dbReference>